<dbReference type="CDD" id="cd03354">
    <property type="entry name" value="LbH_SAT"/>
    <property type="match status" value="1"/>
</dbReference>
<reference evidence="11" key="1">
    <citation type="journal article" date="2014" name="Int. J. Syst. Evol. Microbiol.">
        <title>Complete genome sequence of Corynebacterium casei LMG S-19264T (=DSM 44701T), isolated from a smear-ripened cheese.</title>
        <authorList>
            <consortium name="US DOE Joint Genome Institute (JGI-PGF)"/>
            <person name="Walter F."/>
            <person name="Albersmeier A."/>
            <person name="Kalinowski J."/>
            <person name="Ruckert C."/>
        </authorList>
    </citation>
    <scope>NUCLEOTIDE SEQUENCE</scope>
    <source>
        <strain evidence="11">KCTC 42651</strain>
    </source>
</reference>
<evidence type="ECO:0000256" key="4">
    <source>
        <dbReference type="ARBA" id="ARBA00018522"/>
    </source>
</evidence>
<protein>
    <recommendedName>
        <fullName evidence="4">Serine acetyltransferase</fullName>
        <ecNumber evidence="3">2.3.1.30</ecNumber>
    </recommendedName>
</protein>
<reference evidence="11" key="2">
    <citation type="submission" date="2020-09" db="EMBL/GenBank/DDBJ databases">
        <authorList>
            <person name="Sun Q."/>
            <person name="Kim S."/>
        </authorList>
    </citation>
    <scope>NUCLEOTIDE SEQUENCE</scope>
    <source>
        <strain evidence="11">KCTC 42651</strain>
    </source>
</reference>
<evidence type="ECO:0000256" key="6">
    <source>
        <dbReference type="ARBA" id="ARBA00022679"/>
    </source>
</evidence>
<dbReference type="PROSITE" id="PS00101">
    <property type="entry name" value="HEXAPEP_TRANSFERASES"/>
    <property type="match status" value="1"/>
</dbReference>
<dbReference type="SMART" id="SM00971">
    <property type="entry name" value="SATase_N"/>
    <property type="match status" value="1"/>
</dbReference>
<proteinExistence type="inferred from homology"/>
<feature type="domain" description="Serine acetyltransferase N-terminal" evidence="10">
    <location>
        <begin position="19"/>
        <end position="123"/>
    </location>
</feature>
<dbReference type="NCBIfam" id="TIGR01172">
    <property type="entry name" value="cysE"/>
    <property type="match status" value="1"/>
</dbReference>
<dbReference type="EC" id="2.3.1.30" evidence="3"/>
<keyword evidence="5" id="KW-0028">Amino-acid biosynthesis</keyword>
<gene>
    <name evidence="11" type="primary">cysE</name>
    <name evidence="11" type="ORF">GCM10017083_44380</name>
</gene>
<evidence type="ECO:0000256" key="8">
    <source>
        <dbReference type="ARBA" id="ARBA00023315"/>
    </source>
</evidence>
<dbReference type="GO" id="GO:0006535">
    <property type="term" value="P:cysteine biosynthetic process from serine"/>
    <property type="evidence" value="ECO:0007669"/>
    <property type="project" value="InterPro"/>
</dbReference>
<evidence type="ECO:0000256" key="5">
    <source>
        <dbReference type="ARBA" id="ARBA00022605"/>
    </source>
</evidence>
<dbReference type="Gene3D" id="2.160.10.10">
    <property type="entry name" value="Hexapeptide repeat proteins"/>
    <property type="match status" value="1"/>
</dbReference>
<dbReference type="InterPro" id="IPR011004">
    <property type="entry name" value="Trimer_LpxA-like_sf"/>
</dbReference>
<dbReference type="EMBL" id="BMZS01000011">
    <property type="protein sequence ID" value="GHD59662.1"/>
    <property type="molecule type" value="Genomic_DNA"/>
</dbReference>
<comment type="similarity">
    <text evidence="2">Belongs to the transferase hexapeptide repeat family.</text>
</comment>
<dbReference type="Pfam" id="PF00132">
    <property type="entry name" value="Hexapep"/>
    <property type="match status" value="1"/>
</dbReference>
<dbReference type="Pfam" id="PF06426">
    <property type="entry name" value="SATase_N"/>
    <property type="match status" value="1"/>
</dbReference>
<comment type="caution">
    <text evidence="11">The sequence shown here is derived from an EMBL/GenBank/DDBJ whole genome shotgun (WGS) entry which is preliminary data.</text>
</comment>
<evidence type="ECO:0000256" key="9">
    <source>
        <dbReference type="ARBA" id="ARBA00049486"/>
    </source>
</evidence>
<evidence type="ECO:0000256" key="2">
    <source>
        <dbReference type="ARBA" id="ARBA00007274"/>
    </source>
</evidence>
<evidence type="ECO:0000256" key="3">
    <source>
        <dbReference type="ARBA" id="ARBA00013266"/>
    </source>
</evidence>
<dbReference type="NCBIfam" id="NF041874">
    <property type="entry name" value="EPS_EpsC"/>
    <property type="match status" value="1"/>
</dbReference>
<dbReference type="RefSeq" id="WP_189993765.1">
    <property type="nucleotide sequence ID" value="NZ_BMZS01000011.1"/>
</dbReference>
<dbReference type="InterPro" id="IPR010493">
    <property type="entry name" value="Ser_AcTrfase_N"/>
</dbReference>
<comment type="catalytic activity">
    <reaction evidence="9">
        <text>L-serine + acetyl-CoA = O-acetyl-L-serine + CoA</text>
        <dbReference type="Rhea" id="RHEA:24560"/>
        <dbReference type="ChEBI" id="CHEBI:33384"/>
        <dbReference type="ChEBI" id="CHEBI:57287"/>
        <dbReference type="ChEBI" id="CHEBI:57288"/>
        <dbReference type="ChEBI" id="CHEBI:58340"/>
        <dbReference type="EC" id="2.3.1.30"/>
    </reaction>
</comment>
<keyword evidence="8" id="KW-0012">Acyltransferase</keyword>
<dbReference type="InterPro" id="IPR018357">
    <property type="entry name" value="Hexapep_transf_CS"/>
</dbReference>
<dbReference type="Proteomes" id="UP000630353">
    <property type="component" value="Unassembled WGS sequence"/>
</dbReference>
<organism evidence="11 12">
    <name type="scientific">Thalassobaculum fulvum</name>
    <dbReference type="NCBI Taxonomy" id="1633335"/>
    <lineage>
        <taxon>Bacteria</taxon>
        <taxon>Pseudomonadati</taxon>
        <taxon>Pseudomonadota</taxon>
        <taxon>Alphaproteobacteria</taxon>
        <taxon>Rhodospirillales</taxon>
        <taxon>Thalassobaculaceae</taxon>
        <taxon>Thalassobaculum</taxon>
    </lineage>
</organism>
<dbReference type="InterPro" id="IPR001451">
    <property type="entry name" value="Hexapep"/>
</dbReference>
<dbReference type="InterPro" id="IPR045304">
    <property type="entry name" value="LbH_SAT"/>
</dbReference>
<dbReference type="AlphaFoldDB" id="A0A918XWN5"/>
<evidence type="ECO:0000256" key="1">
    <source>
        <dbReference type="ARBA" id="ARBA00004876"/>
    </source>
</evidence>
<accession>A0A918XWN5</accession>
<dbReference type="PANTHER" id="PTHR42811">
    <property type="entry name" value="SERINE ACETYLTRANSFERASE"/>
    <property type="match status" value="1"/>
</dbReference>
<dbReference type="InterPro" id="IPR053376">
    <property type="entry name" value="Serine_acetyltransferase"/>
</dbReference>
<dbReference type="GO" id="GO:0005737">
    <property type="term" value="C:cytoplasm"/>
    <property type="evidence" value="ECO:0007669"/>
    <property type="project" value="InterPro"/>
</dbReference>
<evidence type="ECO:0000259" key="10">
    <source>
        <dbReference type="SMART" id="SM00971"/>
    </source>
</evidence>
<dbReference type="GO" id="GO:0009001">
    <property type="term" value="F:serine O-acetyltransferase activity"/>
    <property type="evidence" value="ECO:0007669"/>
    <property type="project" value="UniProtKB-EC"/>
</dbReference>
<dbReference type="Gene3D" id="1.10.3130.10">
    <property type="entry name" value="serine acetyltransferase, domain 1"/>
    <property type="match status" value="1"/>
</dbReference>
<dbReference type="FunFam" id="2.160.10.10:FF:000002">
    <property type="entry name" value="Serine acetyltransferase"/>
    <property type="match status" value="1"/>
</dbReference>
<dbReference type="InterPro" id="IPR005881">
    <property type="entry name" value="Ser_O-AcTrfase"/>
</dbReference>
<dbReference type="InterPro" id="IPR042122">
    <property type="entry name" value="Ser_AcTrfase_N_sf"/>
</dbReference>
<sequence>MAEAEAQWPRQVAAQLDPIWDGLRIDAEATARDEPALASFLHATVLAHDTLEHALAYHLSQKLGSESITGLSLRQTIDQAVHGEADIGQQVRADLSAVFDRDPACTSYLEPFLYFKGFQALQAHRVAHWLWANNRRAMALYLQSRTSEVYGVDIHPAAKIGRGIMIDHATSVVVGETAVIEDEVSLLHGVTLGGTGKETGDRHPKVRRGALIGANSTILGNIEIGRCSRVGAGSVVLRDVPANTTVAGVPAKVVGTAGCDHPALSMDQRFWEDPRV</sequence>
<name>A0A918XWN5_9PROT</name>
<comment type="pathway">
    <text evidence="1">Amino-acid biosynthesis; L-cysteine biosynthesis; L-cysteine from L-serine: step 1/2.</text>
</comment>
<dbReference type="SUPFAM" id="SSF51161">
    <property type="entry name" value="Trimeric LpxA-like enzymes"/>
    <property type="match status" value="1"/>
</dbReference>
<evidence type="ECO:0000313" key="11">
    <source>
        <dbReference type="EMBL" id="GHD59662.1"/>
    </source>
</evidence>
<keyword evidence="7" id="KW-0677">Repeat</keyword>
<keyword evidence="6" id="KW-0808">Transferase</keyword>
<evidence type="ECO:0000256" key="7">
    <source>
        <dbReference type="ARBA" id="ARBA00022737"/>
    </source>
</evidence>
<evidence type="ECO:0000313" key="12">
    <source>
        <dbReference type="Proteomes" id="UP000630353"/>
    </source>
</evidence>
<keyword evidence="12" id="KW-1185">Reference proteome</keyword>